<reference evidence="1" key="2">
    <citation type="submission" date="2020-09" db="EMBL/GenBank/DDBJ databases">
        <authorList>
            <person name="Sun Q."/>
            <person name="Zhou Y."/>
        </authorList>
    </citation>
    <scope>NUCLEOTIDE SEQUENCE</scope>
    <source>
        <strain evidence="1">CGMCC 1.12924</strain>
    </source>
</reference>
<sequence>MANLLTRMSEPPTEPTAITCVSINYPININIFNATGQQTGTQTINSELELLLFIGNLEAGTTFSIAFPISVTLENGSTVEINNLQELQDIILACDASGGQVPTDFADILTDGVWYVNYFFDDEDETFLFNGYQFSFQADQTALADNGSTQVNGTWELTSSSTPDFVLFFGSNSPFDELDDDWDIIEVTPQIIRLKDVSGGDGSVEFLTFGRTPTTGGGGGSNSFVEDLTTGDWFVNLLDDDGTLETCHYINYTFNFATDQTVTATSSGNTVNGSWEVQNSSSGLDLVLNFQITGDDDPFDDLNDDWDVVEFNTNLISLLDISGGDGSTDILKFGRTPAENCTGGANPQELIDIMVSDFWFVANYLDDGNNQTAPYSGYTVDFMANGSVTADNGSQTLTGTWAVTISGDGSGLDVVLDFGSQVPFDEFNDDWDVEGFTNISIELKDVSGGDGSVDTLRFEKL</sequence>
<organism evidence="1 2">
    <name type="scientific">Planktosalinus lacus</name>
    <dbReference type="NCBI Taxonomy" id="1526573"/>
    <lineage>
        <taxon>Bacteria</taxon>
        <taxon>Pseudomonadati</taxon>
        <taxon>Bacteroidota</taxon>
        <taxon>Flavobacteriia</taxon>
        <taxon>Flavobacteriales</taxon>
        <taxon>Flavobacteriaceae</taxon>
        <taxon>Planktosalinus</taxon>
    </lineage>
</organism>
<protein>
    <submittedName>
        <fullName evidence="1">Uncharacterized protein</fullName>
    </submittedName>
</protein>
<proteinExistence type="predicted"/>
<reference evidence="1" key="1">
    <citation type="journal article" date="2014" name="Int. J. Syst. Evol. Microbiol.">
        <title>Complete genome sequence of Corynebacterium casei LMG S-19264T (=DSM 44701T), isolated from a smear-ripened cheese.</title>
        <authorList>
            <consortium name="US DOE Joint Genome Institute (JGI-PGF)"/>
            <person name="Walter F."/>
            <person name="Albersmeier A."/>
            <person name="Kalinowski J."/>
            <person name="Ruckert C."/>
        </authorList>
    </citation>
    <scope>NUCLEOTIDE SEQUENCE</scope>
    <source>
        <strain evidence="1">CGMCC 1.12924</strain>
    </source>
</reference>
<accession>A0A8J2VBM3</accession>
<comment type="caution">
    <text evidence="1">The sequence shown here is derived from an EMBL/GenBank/DDBJ whole genome shotgun (WGS) entry which is preliminary data.</text>
</comment>
<evidence type="ECO:0000313" key="2">
    <source>
        <dbReference type="Proteomes" id="UP000652231"/>
    </source>
</evidence>
<keyword evidence="2" id="KW-1185">Reference proteome</keyword>
<evidence type="ECO:0000313" key="1">
    <source>
        <dbReference type="EMBL" id="GGE01420.1"/>
    </source>
</evidence>
<dbReference type="AlphaFoldDB" id="A0A8J2VBM3"/>
<gene>
    <name evidence="1" type="ORF">GCM10011312_26100</name>
</gene>
<dbReference type="EMBL" id="BMGK01000014">
    <property type="protein sequence ID" value="GGE01420.1"/>
    <property type="molecule type" value="Genomic_DNA"/>
</dbReference>
<name>A0A8J2VBM3_9FLAO</name>
<dbReference type="Proteomes" id="UP000652231">
    <property type="component" value="Unassembled WGS sequence"/>
</dbReference>